<evidence type="ECO:0000259" key="1">
    <source>
        <dbReference type="SMART" id="SM00481"/>
    </source>
</evidence>
<dbReference type="EMBL" id="FWDO01000004">
    <property type="protein sequence ID" value="SLM18133.1"/>
    <property type="molecule type" value="Genomic_DNA"/>
</dbReference>
<gene>
    <name evidence="2" type="ORF">SPIRO4BDMA_40705</name>
</gene>
<protein>
    <recommendedName>
        <fullName evidence="1">Polymerase/histidinol phosphatase N-terminal domain-containing protein</fullName>
    </recommendedName>
</protein>
<accession>A0A3P3XQK2</accession>
<evidence type="ECO:0000313" key="2">
    <source>
        <dbReference type="EMBL" id="SLM18133.1"/>
    </source>
</evidence>
<dbReference type="PANTHER" id="PTHR42924:SF3">
    <property type="entry name" value="POLYMERASE_HISTIDINOL PHOSPHATASE N-TERMINAL DOMAIN-CONTAINING PROTEIN"/>
    <property type="match status" value="1"/>
</dbReference>
<dbReference type="InterPro" id="IPR016195">
    <property type="entry name" value="Pol/histidinol_Pase-like"/>
</dbReference>
<organism evidence="2">
    <name type="scientific">uncultured spirochete</name>
    <dbReference type="NCBI Taxonomy" id="156406"/>
    <lineage>
        <taxon>Bacteria</taxon>
        <taxon>Pseudomonadati</taxon>
        <taxon>Spirochaetota</taxon>
        <taxon>Spirochaetia</taxon>
        <taxon>Spirochaetales</taxon>
        <taxon>environmental samples</taxon>
    </lineage>
</organism>
<dbReference type="SUPFAM" id="SSF89550">
    <property type="entry name" value="PHP domain-like"/>
    <property type="match status" value="1"/>
</dbReference>
<reference evidence="2" key="1">
    <citation type="submission" date="2017-02" db="EMBL/GenBank/DDBJ databases">
        <authorList>
            <person name="Regsiter A."/>
            <person name="William W."/>
        </authorList>
    </citation>
    <scope>NUCLEOTIDE SEQUENCE</scope>
    <source>
        <strain evidence="2">BdmA 4</strain>
    </source>
</reference>
<dbReference type="CDD" id="cd07432">
    <property type="entry name" value="PHP_HisPPase"/>
    <property type="match status" value="1"/>
</dbReference>
<dbReference type="InterPro" id="IPR052018">
    <property type="entry name" value="PHP_domain"/>
</dbReference>
<name>A0A3P3XQK2_9SPIR</name>
<dbReference type="SMART" id="SM00481">
    <property type="entry name" value="POLIIIAc"/>
    <property type="match status" value="1"/>
</dbReference>
<proteinExistence type="predicted"/>
<dbReference type="Gene3D" id="3.20.20.140">
    <property type="entry name" value="Metal-dependent hydrolases"/>
    <property type="match status" value="1"/>
</dbReference>
<dbReference type="PANTHER" id="PTHR42924">
    <property type="entry name" value="EXONUCLEASE"/>
    <property type="match status" value="1"/>
</dbReference>
<sequence>MAMIFTFDFHNHSCLSPCASLESSPSVMAARAAQKDIDFFALTDHNSALNSLAFALACGRAHRRACARARLIPLFGLEINPFEEAHLLAIFPDPLSALAFSDRVFRYLPRLEVDPGQFGDQVVVDPEERILAMPSAWYGNSLQESFTFFAKEAADAGALVIPAHVDRPQFSVYSQLGFLPDGAYDAVEAMGADPDERLCGQHCVISGSDAHVPEHIGRRPSTLEIENERLVDDVSSGLAAMLQAWEGARPGIEECVAPQTAAETGEKVCGAGLSSEIPGLAPLLAFLEEWYPCRESQALFEEIRRSLRVGNAWSVYRRPRQPGAVLH</sequence>
<dbReference type="GO" id="GO:0035312">
    <property type="term" value="F:5'-3' DNA exonuclease activity"/>
    <property type="evidence" value="ECO:0007669"/>
    <property type="project" value="TreeGrafter"/>
</dbReference>
<dbReference type="AlphaFoldDB" id="A0A3P3XQK2"/>
<dbReference type="InterPro" id="IPR003141">
    <property type="entry name" value="Pol/His_phosphatase_N"/>
</dbReference>
<feature type="domain" description="Polymerase/histidinol phosphatase N-terminal" evidence="1">
    <location>
        <begin position="7"/>
        <end position="83"/>
    </location>
</feature>
<dbReference type="GO" id="GO:0004534">
    <property type="term" value="F:5'-3' RNA exonuclease activity"/>
    <property type="evidence" value="ECO:0007669"/>
    <property type="project" value="TreeGrafter"/>
</dbReference>